<feature type="transmembrane region" description="Helical" evidence="1">
    <location>
        <begin position="161"/>
        <end position="185"/>
    </location>
</feature>
<name>A0ABQ9GP32_9NEOP</name>
<keyword evidence="3" id="KW-1185">Reference proteome</keyword>
<keyword evidence="1" id="KW-0812">Transmembrane</keyword>
<dbReference type="Proteomes" id="UP001159363">
    <property type="component" value="Chromosome 9"/>
</dbReference>
<reference evidence="2 3" key="1">
    <citation type="submission" date="2023-02" db="EMBL/GenBank/DDBJ databases">
        <title>LHISI_Scaffold_Assembly.</title>
        <authorList>
            <person name="Stuart O.P."/>
            <person name="Cleave R."/>
            <person name="Magrath M.J.L."/>
            <person name="Mikheyev A.S."/>
        </authorList>
    </citation>
    <scope>NUCLEOTIDE SEQUENCE [LARGE SCALE GENOMIC DNA]</scope>
    <source>
        <strain evidence="2">Daus_M_001</strain>
        <tissue evidence="2">Leg muscle</tissue>
    </source>
</reference>
<evidence type="ECO:0000256" key="1">
    <source>
        <dbReference type="SAM" id="Phobius"/>
    </source>
</evidence>
<evidence type="ECO:0000313" key="3">
    <source>
        <dbReference type="Proteomes" id="UP001159363"/>
    </source>
</evidence>
<evidence type="ECO:0000313" key="2">
    <source>
        <dbReference type="EMBL" id="KAJ8873791.1"/>
    </source>
</evidence>
<accession>A0ABQ9GP32</accession>
<organism evidence="2 3">
    <name type="scientific">Dryococelus australis</name>
    <dbReference type="NCBI Taxonomy" id="614101"/>
    <lineage>
        <taxon>Eukaryota</taxon>
        <taxon>Metazoa</taxon>
        <taxon>Ecdysozoa</taxon>
        <taxon>Arthropoda</taxon>
        <taxon>Hexapoda</taxon>
        <taxon>Insecta</taxon>
        <taxon>Pterygota</taxon>
        <taxon>Neoptera</taxon>
        <taxon>Polyneoptera</taxon>
        <taxon>Phasmatodea</taxon>
        <taxon>Verophasmatodea</taxon>
        <taxon>Anareolatae</taxon>
        <taxon>Phasmatidae</taxon>
        <taxon>Eurycanthinae</taxon>
        <taxon>Dryococelus</taxon>
    </lineage>
</organism>
<comment type="caution">
    <text evidence="2">The sequence shown here is derived from an EMBL/GenBank/DDBJ whole genome shotgun (WGS) entry which is preliminary data.</text>
</comment>
<protein>
    <submittedName>
        <fullName evidence="2">Uncharacterized protein</fullName>
    </submittedName>
</protein>
<gene>
    <name evidence="2" type="ORF">PR048_024626</name>
</gene>
<keyword evidence="1" id="KW-1133">Transmembrane helix</keyword>
<sequence>MALERFALWSVDFHSQWDIFVAKLSFWAPTDWAISSPTTNLVVEPWCHLSTYSPSKAAPRGCKVLQHHSRSLAEGGLHIILQLTLPESRGGYQDIGLLQLLKNADAFIQVSRSPLLLPSTGITYKSDISSHLLILFVKRSRDDTDLGVRGRCEACGRADDLLLLLLLLLLVVVVVVLLMLVVVVVEAGRQRLRRQRQGAWARGEGHGSAAQGRHQRDLEHGCHTHTHTHQQPAICSYRLLNCEVEMKQRYIAMAEVGVFTELSWLDCERGGARVMERDLEALRVQKDKLVMEMVNYFISIVSQMSKGISGTQSDKVESAVRSAVVLSRRDYRYRRETERITLKASSPQPDHCKMKTKKLQKNCDGLSNGEESKERAGRDIIEVSEFPESRELKTNGKQWLESSKRPKVKGSRVIVYDIPREFNKERLVKRCRERKINIKASERDNNVDVFTQNKRPYPQHSQSKAVHLGNIVMKCETVMERYPQAETDMHLLLGASNSQLPKHMRHGRPTKYIVLRLCKKNFVMYRQHGTAKCDIGRSITCLIASMYKALEWCGVVLSSTGLFEILNGDTIILSSKSNYKDVMKVPGKLLENIEEFLIYKSRAGRQQLGAREDGGPKEIATGKESATRLAARNNPSIHLNDFGKSCNNEIQVFHSEIPNGTIVIKCGVSVVTFYARSLRSLQQKKKSMRTIIFASCFYELNIVVVAVVKVEYKYIQVDAGCKSSNLTETLATK</sequence>
<dbReference type="EMBL" id="JARBHB010000010">
    <property type="protein sequence ID" value="KAJ8873791.1"/>
    <property type="molecule type" value="Genomic_DNA"/>
</dbReference>
<proteinExistence type="predicted"/>
<keyword evidence="1" id="KW-0472">Membrane</keyword>